<dbReference type="EMBL" id="BOMV01000078">
    <property type="protein sequence ID" value="GIE99965.1"/>
    <property type="molecule type" value="Genomic_DNA"/>
</dbReference>
<dbReference type="Pfam" id="PF13365">
    <property type="entry name" value="Trypsin_2"/>
    <property type="match status" value="1"/>
</dbReference>
<dbReference type="Gene3D" id="2.40.10.10">
    <property type="entry name" value="Trypsin-like serine proteases"/>
    <property type="match status" value="1"/>
</dbReference>
<gene>
    <name evidence="1" type="ORF">Ari01nite_74300</name>
</gene>
<sequence>MGDLDAWLAPPSPSLVKICTEDGVYRGTGFFVAKRTVVTCAHVVEHHENVVIGWSGPDLPGRVLVRDPPSRAGAGGSYPGPDIAFIGVETLDNPRVFLETSAVGRDLREFFIEGFSTLNPTGGVALERRMVPVLGEADRYLLLSDSYIVPGMSGSPVVEREGSDNVRGMLKSARLAKGSSAYMIPAWEIKKSYRLHKAVLRAHMRDLPTLVRPRAGTPLHMLLTAQREVAQRYPYRVASLTRREPPPLTSVYVEQRTQPHKTRRDLEPEQISPIDLLHRHRNALIVSGAGGGKSTLIQQLVATSASWWLQEPDGAAEPPLGRVVAVYAAAQDLLERGSWPVLLARAVHNDLGGRLDSVIAPEYFERPPAPGADWLILVDGLDEVHDRETRRELMSVLASRVGRYGSNTRFLVASRPLEEREFTLLRTGLSGSDRTKRFGEYDLRPFDWERVKKFAGNWFRPVGAEQSAVEPADFLDAIATAGLAPLVEVPLLATIAAIVFEEKPTLPLPLDRAGLYETFVRVLLTLRVQRLGVRRALHDQLTPLGRAAEEFGERLLEDRLPCLSFLAVQYLKYARRLSDALPDWIRDRYSRLPFGVSAEHVRDLLVETGLVAIYGDDLVFIHQSFAEYLASLLLVGEFDPAEWLQEVRSARPDSLGLFVLAAWGDAGHDTRPVVEALMEPGEKRQYPHLRQAAAMIQDGGVLASGGTREIIELAEAAVRQVEVPARAETKAADPTIPAVREALRAILQRTRDATRVVRMIGDNLLSVRKRAEAGRVLVTSENPADHEVGLVELLRLAYETGLRDIERLQALSVIVEVAPRHERLHAVQRLAQFVETAHDLGIRMEAMEILRRHDQIPAAAAALLRRALDMHRPEAEREEAGLLLSFYLEDSRTDWSSPDSLDAGDEWEEKTWRAVVSRPVPGDTWTMLAVRNVTAAAGVVLGTSAIGRYVRARPIDWRSRSLMAMLPSWGWLTSPAGQSRVPPTEPLSWHAVTLLASDGQEPWSRRIGLLVDYARKVPGRTGDVTALLDRWMRAGHAPMKERHGILSALFTYVDADDLRVIALDAGLPVVLRLRAAVEHGLRADKLAETYALLLLLSRAPTASWWERVECRLWRKTLPLLARLNGRG</sequence>
<dbReference type="Proteomes" id="UP000636960">
    <property type="component" value="Unassembled WGS sequence"/>
</dbReference>
<dbReference type="RefSeq" id="WP_203787193.1">
    <property type="nucleotide sequence ID" value="NZ_BOMV01000078.1"/>
</dbReference>
<name>A0A919N0R5_9ACTN</name>
<protein>
    <recommendedName>
        <fullName evidence="3">NACHT domain-containing protein</fullName>
    </recommendedName>
</protein>
<dbReference type="Gene3D" id="3.40.50.300">
    <property type="entry name" value="P-loop containing nucleotide triphosphate hydrolases"/>
    <property type="match status" value="1"/>
</dbReference>
<dbReference type="AlphaFoldDB" id="A0A919N0R5"/>
<evidence type="ECO:0008006" key="3">
    <source>
        <dbReference type="Google" id="ProtNLM"/>
    </source>
</evidence>
<comment type="caution">
    <text evidence="1">The sequence shown here is derived from an EMBL/GenBank/DDBJ whole genome shotgun (WGS) entry which is preliminary data.</text>
</comment>
<dbReference type="InterPro" id="IPR009003">
    <property type="entry name" value="Peptidase_S1_PA"/>
</dbReference>
<dbReference type="SUPFAM" id="SSF50494">
    <property type="entry name" value="Trypsin-like serine proteases"/>
    <property type="match status" value="1"/>
</dbReference>
<reference evidence="1" key="1">
    <citation type="submission" date="2021-01" db="EMBL/GenBank/DDBJ databases">
        <title>Whole genome shotgun sequence of Actinoplanes rishiriensis NBRC 108556.</title>
        <authorList>
            <person name="Komaki H."/>
            <person name="Tamura T."/>
        </authorList>
    </citation>
    <scope>NUCLEOTIDE SEQUENCE</scope>
    <source>
        <strain evidence="1">NBRC 108556</strain>
    </source>
</reference>
<accession>A0A919N0R5</accession>
<proteinExistence type="predicted"/>
<organism evidence="1 2">
    <name type="scientific">Paractinoplanes rishiriensis</name>
    <dbReference type="NCBI Taxonomy" id="1050105"/>
    <lineage>
        <taxon>Bacteria</taxon>
        <taxon>Bacillati</taxon>
        <taxon>Actinomycetota</taxon>
        <taxon>Actinomycetes</taxon>
        <taxon>Micromonosporales</taxon>
        <taxon>Micromonosporaceae</taxon>
        <taxon>Paractinoplanes</taxon>
    </lineage>
</organism>
<evidence type="ECO:0000313" key="2">
    <source>
        <dbReference type="Proteomes" id="UP000636960"/>
    </source>
</evidence>
<dbReference type="InterPro" id="IPR027417">
    <property type="entry name" value="P-loop_NTPase"/>
</dbReference>
<keyword evidence="2" id="KW-1185">Reference proteome</keyword>
<evidence type="ECO:0000313" key="1">
    <source>
        <dbReference type="EMBL" id="GIE99965.1"/>
    </source>
</evidence>
<dbReference type="InterPro" id="IPR043504">
    <property type="entry name" value="Peptidase_S1_PA_chymotrypsin"/>
</dbReference>